<name>A0A9Q1CEG1_HOLLE</name>
<comment type="caution">
    <text evidence="2">The sequence shown here is derived from an EMBL/GenBank/DDBJ whole genome shotgun (WGS) entry which is preliminary data.</text>
</comment>
<evidence type="ECO:0000256" key="1">
    <source>
        <dbReference type="SAM" id="MobiDB-lite"/>
    </source>
</evidence>
<organism evidence="2 3">
    <name type="scientific">Holothuria leucospilota</name>
    <name type="common">Black long sea cucumber</name>
    <name type="synonym">Mertensiothuria leucospilota</name>
    <dbReference type="NCBI Taxonomy" id="206669"/>
    <lineage>
        <taxon>Eukaryota</taxon>
        <taxon>Metazoa</taxon>
        <taxon>Echinodermata</taxon>
        <taxon>Eleutherozoa</taxon>
        <taxon>Echinozoa</taxon>
        <taxon>Holothuroidea</taxon>
        <taxon>Aspidochirotacea</taxon>
        <taxon>Aspidochirotida</taxon>
        <taxon>Holothuriidae</taxon>
        <taxon>Holothuria</taxon>
    </lineage>
</organism>
<sequence length="917" mass="105073">MGPPLLQLRLRFHPKKGATLACGSAETATLPPSTSIHKPKQHWRCRLKEDPRKFKVLKKSEAIAARLRRAEWSEERRDQERAKSKERMRAYRLRKKVEAEDAKALGATKRRDGADGRKTRSEIQKEQNMRSRWAEEKRRQRAALSEEARRRINAERRSARRKEKEELLEYRRMRMEQEKEKREQEKEEEERRQAELEEIAELEERERVLADEMEALKEQTKQALDQENRSTAARRKSLAKARKSLPKSPQVFADTVADIIAKASPRKAIALQAKGIGQGEETAADTGIGQNLRGQLAQAKHKRGKNTTKVRRVLASALVTGKKYLYKTARRFGVTRKLLVNAAKPLRYRNARKLDEQVKATVTNFFEDQAVLVADKKAISRKTMKKTAVLQEPVVELFKQFRKKYEHIKIGFSSFSSLRPIHVKTVKFSKLRGCLCEYCTNISLKLTVLNQLCIQHNMATNKLKNEFVACDKTLCPKSEECDFHALECVTRQCSDCGINGINEHFQSLLNVAATDKVTWKKWKSLTTEDGRNTVGQADETGTVETLLAELLKELDPFALHLFTWRWQHSQYSRIVHNPPEGTVTMVMDFAENYACLQQDEVQAGHWHHHQATVHPIVATYLCVRCPTPHTVQHSLVYVSDDMVHDYHAVHKFFTEAVQFLEMQLAIAKIVRFSDGCSSQYKSRGPFLDISSYEKQTEHHFFGSRHGKGPSDGESAVVKRQASLAVKSGTQYIPNAKALYEYCKDHLTRGNKDDCSQFKRDIFWVASGMIDRSRPKPTRSVQGTRKIHSVKSISPGLILKRDLSCFCQSCIDDNAQSECENKAFVGGWEQVALTVDQGSSITLVIPELTFLTSKKKYRGYILCFLIFQYGSNSTYLLWRSLTVYPSGDKNMFIKIWNLFGNPPAWVPPKNDLKTLPKQ</sequence>
<feature type="compositionally biased region" description="Basic and acidic residues" evidence="1">
    <location>
        <begin position="219"/>
        <end position="228"/>
    </location>
</feature>
<accession>A0A9Q1CEG1</accession>
<feature type="compositionally biased region" description="Basic residues" evidence="1">
    <location>
        <begin position="232"/>
        <end position="243"/>
    </location>
</feature>
<protein>
    <submittedName>
        <fullName evidence="2">Reticulocyte-binding protein 2-like a</fullName>
    </submittedName>
</protein>
<feature type="region of interest" description="Disordered" evidence="1">
    <location>
        <begin position="219"/>
        <end position="243"/>
    </location>
</feature>
<gene>
    <name evidence="2" type="ORF">HOLleu_10533</name>
</gene>
<dbReference type="OrthoDB" id="10065669at2759"/>
<dbReference type="Proteomes" id="UP001152320">
    <property type="component" value="Chromosome 4"/>
</dbReference>
<dbReference type="PANTHER" id="PTHR46601:SF1">
    <property type="entry name" value="ADF-H DOMAIN-CONTAINING PROTEIN"/>
    <property type="match status" value="1"/>
</dbReference>
<dbReference type="PANTHER" id="PTHR46601">
    <property type="entry name" value="ULP_PROTEASE DOMAIN-CONTAINING PROTEIN"/>
    <property type="match status" value="1"/>
</dbReference>
<keyword evidence="3" id="KW-1185">Reference proteome</keyword>
<evidence type="ECO:0000313" key="2">
    <source>
        <dbReference type="EMBL" id="KAJ8043450.1"/>
    </source>
</evidence>
<reference evidence="2" key="1">
    <citation type="submission" date="2021-10" db="EMBL/GenBank/DDBJ databases">
        <title>Tropical sea cucumber genome reveals ecological adaptation and Cuvierian tubules defense mechanism.</title>
        <authorList>
            <person name="Chen T."/>
        </authorList>
    </citation>
    <scope>NUCLEOTIDE SEQUENCE</scope>
    <source>
        <strain evidence="2">Nanhai2018</strain>
        <tissue evidence="2">Muscle</tissue>
    </source>
</reference>
<feature type="region of interest" description="Disordered" evidence="1">
    <location>
        <begin position="102"/>
        <end position="147"/>
    </location>
</feature>
<proteinExistence type="predicted"/>
<dbReference type="AlphaFoldDB" id="A0A9Q1CEG1"/>
<evidence type="ECO:0000313" key="3">
    <source>
        <dbReference type="Proteomes" id="UP001152320"/>
    </source>
</evidence>
<dbReference type="EMBL" id="JAIZAY010000004">
    <property type="protein sequence ID" value="KAJ8043450.1"/>
    <property type="molecule type" value="Genomic_DNA"/>
</dbReference>